<dbReference type="AlphaFoldDB" id="A0A545V0I9"/>
<evidence type="ECO:0000256" key="1">
    <source>
        <dbReference type="SAM" id="MobiDB-lite"/>
    </source>
</evidence>
<organism evidence="2 3">
    <name type="scientific">Cordyceps javanica</name>
    <dbReference type="NCBI Taxonomy" id="43265"/>
    <lineage>
        <taxon>Eukaryota</taxon>
        <taxon>Fungi</taxon>
        <taxon>Dikarya</taxon>
        <taxon>Ascomycota</taxon>
        <taxon>Pezizomycotina</taxon>
        <taxon>Sordariomycetes</taxon>
        <taxon>Hypocreomycetidae</taxon>
        <taxon>Hypocreales</taxon>
        <taxon>Cordycipitaceae</taxon>
        <taxon>Cordyceps</taxon>
    </lineage>
</organism>
<feature type="region of interest" description="Disordered" evidence="1">
    <location>
        <begin position="76"/>
        <end position="137"/>
    </location>
</feature>
<comment type="caution">
    <text evidence="2">The sequence shown here is derived from an EMBL/GenBank/DDBJ whole genome shotgun (WGS) entry which is preliminary data.</text>
</comment>
<accession>A0A545V0I9</accession>
<evidence type="ECO:0000313" key="3">
    <source>
        <dbReference type="Proteomes" id="UP000315783"/>
    </source>
</evidence>
<evidence type="ECO:0000313" key="2">
    <source>
        <dbReference type="EMBL" id="TQV95199.1"/>
    </source>
</evidence>
<feature type="compositionally biased region" description="Low complexity" evidence="1">
    <location>
        <begin position="78"/>
        <end position="109"/>
    </location>
</feature>
<protein>
    <submittedName>
        <fullName evidence="2">Uncharacterized protein</fullName>
    </submittedName>
</protein>
<feature type="region of interest" description="Disordered" evidence="1">
    <location>
        <begin position="205"/>
        <end position="225"/>
    </location>
</feature>
<dbReference type="EMBL" id="SPUK01000008">
    <property type="protein sequence ID" value="TQV95199.1"/>
    <property type="molecule type" value="Genomic_DNA"/>
</dbReference>
<sequence>MQHDTSGALSLLQIPTARQRNTTGLDTRRVQGQYSVLPYALCKESRGRRCHDHNNKTRSLAVTHEQAEAAYCRDVSQGGLLSPPTPLPLGAAMASALSSRPSGSLSGPPSEGGGRQLPSWAKEGGASGPNQKQAPRLQVVMTQGSLGFRNAKRSERISARDSHPESSHMYQAASRIPKLGLLAHSVSFSSLTFVALPLFPFSRTPSHHQRSTSSFRASVNNIGCE</sequence>
<gene>
    <name evidence="2" type="ORF">IF1G_06186</name>
</gene>
<proteinExistence type="predicted"/>
<reference evidence="2 3" key="1">
    <citation type="journal article" date="2019" name="Appl. Microbiol. Biotechnol.">
        <title>Genome sequence of Isaria javanica and comparative genome analysis insights into family S53 peptidase evolution in fungal entomopathogens.</title>
        <authorList>
            <person name="Lin R."/>
            <person name="Zhang X."/>
            <person name="Xin B."/>
            <person name="Zou M."/>
            <person name="Gao Y."/>
            <person name="Qin F."/>
            <person name="Hu Q."/>
            <person name="Xie B."/>
            <person name="Cheng X."/>
        </authorList>
    </citation>
    <scope>NUCLEOTIDE SEQUENCE [LARGE SCALE GENOMIC DNA]</scope>
    <source>
        <strain evidence="2 3">IJ1G</strain>
    </source>
</reference>
<dbReference type="Proteomes" id="UP000315783">
    <property type="component" value="Unassembled WGS sequence"/>
</dbReference>
<name>A0A545V0I9_9HYPO</name>
<keyword evidence="3" id="KW-1185">Reference proteome</keyword>
<feature type="compositionally biased region" description="Polar residues" evidence="1">
    <location>
        <begin position="211"/>
        <end position="225"/>
    </location>
</feature>